<gene>
    <name evidence="7" type="ORF">DWW02_13000</name>
</gene>
<organism evidence="7 8">
    <name type="scientific">Enterocloster bolteae</name>
    <dbReference type="NCBI Taxonomy" id="208479"/>
    <lineage>
        <taxon>Bacteria</taxon>
        <taxon>Bacillati</taxon>
        <taxon>Bacillota</taxon>
        <taxon>Clostridia</taxon>
        <taxon>Lachnospirales</taxon>
        <taxon>Lachnospiraceae</taxon>
        <taxon>Enterocloster</taxon>
    </lineage>
</organism>
<dbReference type="GO" id="GO:0051287">
    <property type="term" value="F:NAD binding"/>
    <property type="evidence" value="ECO:0007669"/>
    <property type="project" value="InterPro"/>
</dbReference>
<feature type="domain" description="D-isomer specific 2-hydroxyacid dehydrogenase NAD-binding" evidence="6">
    <location>
        <begin position="108"/>
        <end position="275"/>
    </location>
</feature>
<comment type="similarity">
    <text evidence="1 4">Belongs to the D-isomer specific 2-hydroxyacid dehydrogenase family.</text>
</comment>
<dbReference type="SUPFAM" id="SSF51735">
    <property type="entry name" value="NAD(P)-binding Rossmann-fold domains"/>
    <property type="match status" value="1"/>
</dbReference>
<name>A0A412Z8A7_9FIRM</name>
<dbReference type="Proteomes" id="UP000284543">
    <property type="component" value="Unassembled WGS sequence"/>
</dbReference>
<keyword evidence="3" id="KW-0520">NAD</keyword>
<dbReference type="InterPro" id="IPR036291">
    <property type="entry name" value="NAD(P)-bd_dom_sf"/>
</dbReference>
<evidence type="ECO:0000256" key="2">
    <source>
        <dbReference type="ARBA" id="ARBA00023002"/>
    </source>
</evidence>
<feature type="domain" description="D-isomer specific 2-hydroxyacid dehydrogenase catalytic" evidence="5">
    <location>
        <begin position="25"/>
        <end position="300"/>
    </location>
</feature>
<comment type="caution">
    <text evidence="7">The sequence shown here is derived from an EMBL/GenBank/DDBJ whole genome shotgun (WGS) entry which is preliminary data.</text>
</comment>
<dbReference type="RefSeq" id="WP_118018693.1">
    <property type="nucleotide sequence ID" value="NZ_CAUHGS010000024.1"/>
</dbReference>
<proteinExistence type="inferred from homology"/>
<dbReference type="SUPFAM" id="SSF52283">
    <property type="entry name" value="Formate/glycerate dehydrogenase catalytic domain-like"/>
    <property type="match status" value="1"/>
</dbReference>
<dbReference type="InterPro" id="IPR006139">
    <property type="entry name" value="D-isomer_2_OHA_DH_cat_dom"/>
</dbReference>
<reference evidence="7 8" key="1">
    <citation type="submission" date="2018-08" db="EMBL/GenBank/DDBJ databases">
        <title>A genome reference for cultivated species of the human gut microbiota.</title>
        <authorList>
            <person name="Zou Y."/>
            <person name="Xue W."/>
            <person name="Luo G."/>
        </authorList>
    </citation>
    <scope>NUCLEOTIDE SEQUENCE [LARGE SCALE GENOMIC DNA]</scope>
    <source>
        <strain evidence="7 8">AF14-18</strain>
    </source>
</reference>
<accession>A0A412Z8A7</accession>
<evidence type="ECO:0000313" key="7">
    <source>
        <dbReference type="EMBL" id="RGV76274.1"/>
    </source>
</evidence>
<dbReference type="InterPro" id="IPR006140">
    <property type="entry name" value="D-isomer_DH_NAD-bd"/>
</dbReference>
<protein>
    <submittedName>
        <fullName evidence="7">D-2-hydroxyacid dehydrogenase</fullName>
    </submittedName>
</protein>
<sequence>MNLLVTGAWKSALECIDAIKYRGHSVVYLQHEQDEVPSKYSWVEGVIGNRIFLTHPIERFTHLKFVQLTGAGYDHIPMSYIKKNNIKIYNARGVYSIPMAEYAVCGTLQLYKKMCYFYKNRVSHKWDKNRNLQELDGKNVAIVGCGSVGTECAKRFRAFGCNIMGVDIVKVDGNYFNSTFLIDSLDDLLEIIDVLILTVPLTSKTHWLINEYELKKMKSDAIIINISRGGVINTNALIQALDRLGGAVLDVFEEEPLEVTSPLWTKENVIITPHNSFVGENNEKRLAKLIMDNLDLTIQAEENHEYE</sequence>
<evidence type="ECO:0000256" key="3">
    <source>
        <dbReference type="ARBA" id="ARBA00023027"/>
    </source>
</evidence>
<evidence type="ECO:0000256" key="1">
    <source>
        <dbReference type="ARBA" id="ARBA00005854"/>
    </source>
</evidence>
<dbReference type="InterPro" id="IPR029753">
    <property type="entry name" value="D-isomer_DH_CS"/>
</dbReference>
<evidence type="ECO:0000313" key="8">
    <source>
        <dbReference type="Proteomes" id="UP000284543"/>
    </source>
</evidence>
<evidence type="ECO:0000259" key="6">
    <source>
        <dbReference type="Pfam" id="PF02826"/>
    </source>
</evidence>
<dbReference type="EMBL" id="QRZM01000004">
    <property type="protein sequence ID" value="RGV76274.1"/>
    <property type="molecule type" value="Genomic_DNA"/>
</dbReference>
<dbReference type="PANTHER" id="PTHR43333:SF1">
    <property type="entry name" value="D-ISOMER SPECIFIC 2-HYDROXYACID DEHYDROGENASE NAD-BINDING DOMAIN-CONTAINING PROTEIN"/>
    <property type="match status" value="1"/>
</dbReference>
<dbReference type="PANTHER" id="PTHR43333">
    <property type="entry name" value="2-HACID_DH_C DOMAIN-CONTAINING PROTEIN"/>
    <property type="match status" value="1"/>
</dbReference>
<dbReference type="AlphaFoldDB" id="A0A412Z8A7"/>
<dbReference type="Pfam" id="PF02826">
    <property type="entry name" value="2-Hacid_dh_C"/>
    <property type="match status" value="1"/>
</dbReference>
<evidence type="ECO:0000256" key="4">
    <source>
        <dbReference type="RuleBase" id="RU003719"/>
    </source>
</evidence>
<keyword evidence="2 4" id="KW-0560">Oxidoreductase</keyword>
<dbReference type="Pfam" id="PF00389">
    <property type="entry name" value="2-Hacid_dh"/>
    <property type="match status" value="1"/>
</dbReference>
<dbReference type="Gene3D" id="3.40.50.720">
    <property type="entry name" value="NAD(P)-binding Rossmann-like Domain"/>
    <property type="match status" value="2"/>
</dbReference>
<dbReference type="GO" id="GO:0016616">
    <property type="term" value="F:oxidoreductase activity, acting on the CH-OH group of donors, NAD or NADP as acceptor"/>
    <property type="evidence" value="ECO:0007669"/>
    <property type="project" value="InterPro"/>
</dbReference>
<evidence type="ECO:0000259" key="5">
    <source>
        <dbReference type="Pfam" id="PF00389"/>
    </source>
</evidence>
<dbReference type="CDD" id="cd05300">
    <property type="entry name" value="2-Hacid_dh_1"/>
    <property type="match status" value="1"/>
</dbReference>
<dbReference type="PROSITE" id="PS00671">
    <property type="entry name" value="D_2_HYDROXYACID_DH_3"/>
    <property type="match status" value="1"/>
</dbReference>